<reference evidence="3 4" key="1">
    <citation type="submission" date="2019-04" db="EMBL/GenBank/DDBJ databases">
        <title>Streptomyces oryziradicis sp. nov., a novel actinomycete isolated from rhizosphere soil of rice (Oryza sativa L.).</title>
        <authorList>
            <person name="Li C."/>
        </authorList>
    </citation>
    <scope>NUCLEOTIDE SEQUENCE [LARGE SCALE GENOMIC DNA]</scope>
    <source>
        <strain evidence="3 4">NEAU-C40</strain>
    </source>
</reference>
<dbReference type="InterPro" id="IPR037524">
    <property type="entry name" value="PA14/GLEYA"/>
</dbReference>
<feature type="compositionally biased region" description="Low complexity" evidence="1">
    <location>
        <begin position="137"/>
        <end position="146"/>
    </location>
</feature>
<feature type="compositionally biased region" description="Basic residues" evidence="1">
    <location>
        <begin position="58"/>
        <end position="74"/>
    </location>
</feature>
<keyword evidence="4" id="KW-1185">Reference proteome</keyword>
<name>A0A4U0RYP8_9ACTN</name>
<protein>
    <recommendedName>
        <fullName evidence="2">PA14 domain-containing protein</fullName>
    </recommendedName>
</protein>
<feature type="domain" description="PA14" evidence="2">
    <location>
        <begin position="177"/>
        <end position="262"/>
    </location>
</feature>
<proteinExistence type="predicted"/>
<evidence type="ECO:0000256" key="1">
    <source>
        <dbReference type="SAM" id="MobiDB-lite"/>
    </source>
</evidence>
<dbReference type="AlphaFoldDB" id="A0A4U0RYP8"/>
<gene>
    <name evidence="3" type="ORF">FCI23_41520</name>
</gene>
<dbReference type="InterPro" id="IPR011658">
    <property type="entry name" value="PA14_dom"/>
</dbReference>
<sequence length="262" mass="29670">MEREARLRLWRSLRVHRVRPGRHPRLPRRRTQDRPVEERGRHRLQDGQPDHPQGHAQPPHRLRQLERRRRRQVRLHPAYRGLRGPRGPTHADRAVDRPGRRRQAERPALVGEQGDGRGRLPRLPPHPRPDLLRQPHHTVTGTTFTDTTAGTTTHLYEVRAVDKSGNTSAGTADVSVTGNPTFLRQYFANTTLTGTPKRTDTDTAISENWGSNSPGVSGVGKDNFGVRWQITRDFGSGGPFTFTASGQDGIRVYLDGVRHRLD</sequence>
<organism evidence="3 4">
    <name type="scientific">Actinacidiphila oryziradicis</name>
    <dbReference type="NCBI Taxonomy" id="2571141"/>
    <lineage>
        <taxon>Bacteria</taxon>
        <taxon>Bacillati</taxon>
        <taxon>Actinomycetota</taxon>
        <taxon>Actinomycetes</taxon>
        <taxon>Kitasatosporales</taxon>
        <taxon>Streptomycetaceae</taxon>
        <taxon>Actinacidiphila</taxon>
    </lineage>
</organism>
<dbReference type="SUPFAM" id="SSF56988">
    <property type="entry name" value="Anthrax protective antigen"/>
    <property type="match status" value="1"/>
</dbReference>
<dbReference type="Pfam" id="PF07691">
    <property type="entry name" value="PA14"/>
    <property type="match status" value="1"/>
</dbReference>
<evidence type="ECO:0000259" key="2">
    <source>
        <dbReference type="PROSITE" id="PS51820"/>
    </source>
</evidence>
<dbReference type="OrthoDB" id="9815404at2"/>
<dbReference type="Proteomes" id="UP000305778">
    <property type="component" value="Unassembled WGS sequence"/>
</dbReference>
<dbReference type="EMBL" id="SUMC01000078">
    <property type="protein sequence ID" value="TKA00858.1"/>
    <property type="molecule type" value="Genomic_DNA"/>
</dbReference>
<evidence type="ECO:0000313" key="4">
    <source>
        <dbReference type="Proteomes" id="UP000305778"/>
    </source>
</evidence>
<accession>A0A4U0RYP8</accession>
<feature type="compositionally biased region" description="Basic and acidic residues" evidence="1">
    <location>
        <begin position="30"/>
        <end position="53"/>
    </location>
</feature>
<feature type="compositionally biased region" description="Basic and acidic residues" evidence="1">
    <location>
        <begin position="89"/>
        <end position="105"/>
    </location>
</feature>
<dbReference type="PROSITE" id="PS51820">
    <property type="entry name" value="PA14"/>
    <property type="match status" value="1"/>
</dbReference>
<feature type="region of interest" description="Disordered" evidence="1">
    <location>
        <begin position="21"/>
        <end position="146"/>
    </location>
</feature>
<evidence type="ECO:0000313" key="3">
    <source>
        <dbReference type="EMBL" id="TKA00858.1"/>
    </source>
</evidence>
<comment type="caution">
    <text evidence="3">The sequence shown here is derived from an EMBL/GenBank/DDBJ whole genome shotgun (WGS) entry which is preliminary data.</text>
</comment>